<keyword evidence="2" id="KW-1133">Transmembrane helix</keyword>
<proteinExistence type="predicted"/>
<reference evidence="3 4" key="1">
    <citation type="journal article" date="2012" name="Nat. Biotechnol.">
        <title>Draft genome sequence of pigeonpea (Cajanus cajan), an orphan legume crop of resource-poor farmers.</title>
        <authorList>
            <person name="Varshney R.K."/>
            <person name="Chen W."/>
            <person name="Li Y."/>
            <person name="Bharti A.K."/>
            <person name="Saxena R.K."/>
            <person name="Schlueter J.A."/>
            <person name="Donoghue M.T."/>
            <person name="Azam S."/>
            <person name="Fan G."/>
            <person name="Whaley A.M."/>
            <person name="Farmer A.D."/>
            <person name="Sheridan J."/>
            <person name="Iwata A."/>
            <person name="Tuteja R."/>
            <person name="Penmetsa R.V."/>
            <person name="Wu W."/>
            <person name="Upadhyaya H.D."/>
            <person name="Yang S.P."/>
            <person name="Shah T."/>
            <person name="Saxena K.B."/>
            <person name="Michael T."/>
            <person name="McCombie W.R."/>
            <person name="Yang B."/>
            <person name="Zhang G."/>
            <person name="Yang H."/>
            <person name="Wang J."/>
            <person name="Spillane C."/>
            <person name="Cook D.R."/>
            <person name="May G.D."/>
            <person name="Xu X."/>
            <person name="Jackson S.A."/>
        </authorList>
    </citation>
    <scope>NUCLEOTIDE SEQUENCE [LARGE SCALE GENOMIC DNA]</scope>
    <source>
        <strain evidence="4">cv. Asha</strain>
    </source>
</reference>
<dbReference type="EMBL" id="CM003613">
    <property type="protein sequence ID" value="KYP56157.1"/>
    <property type="molecule type" value="Genomic_DNA"/>
</dbReference>
<evidence type="ECO:0008006" key="5">
    <source>
        <dbReference type="Google" id="ProtNLM"/>
    </source>
</evidence>
<name>A0A151SMW0_CAJCA</name>
<feature type="region of interest" description="Disordered" evidence="1">
    <location>
        <begin position="100"/>
        <end position="125"/>
    </location>
</feature>
<evidence type="ECO:0000256" key="1">
    <source>
        <dbReference type="SAM" id="MobiDB-lite"/>
    </source>
</evidence>
<gene>
    <name evidence="3" type="ORF">KK1_002394</name>
</gene>
<feature type="transmembrane region" description="Helical" evidence="2">
    <location>
        <begin position="167"/>
        <end position="186"/>
    </location>
</feature>
<keyword evidence="2" id="KW-0812">Transmembrane</keyword>
<sequence>MGHTIPREKDVEFDLESGGNTSEEDVGNDLYLGEIESKGAFDRAWNGVLNFDGLDKTKNGIQSCSYSSKSGVAAVKDEKKLELFVEKGFVQKQLLHVNVNQAKQKTKPYNPRKPPKPPLPPRGPLLDAGDQEFVKELAELALRKRARVKKMKAVRKMKASKSSSSSTYTNLSAMVITIFFFLVIILHGK</sequence>
<dbReference type="PANTHER" id="PTHR34188:SF5">
    <property type="entry name" value="OS05G0131900 PROTEIN"/>
    <property type="match status" value="1"/>
</dbReference>
<dbReference type="STRING" id="3821.A0A151SMW0"/>
<evidence type="ECO:0000256" key="2">
    <source>
        <dbReference type="SAM" id="Phobius"/>
    </source>
</evidence>
<keyword evidence="2" id="KW-0472">Membrane</keyword>
<accession>A0A151SMW0</accession>
<protein>
    <recommendedName>
        <fullName evidence="5">Transmembrane protein</fullName>
    </recommendedName>
</protein>
<dbReference type="PANTHER" id="PTHR34188">
    <property type="entry name" value="OS01G0299500 PROTEIN"/>
    <property type="match status" value="1"/>
</dbReference>
<dbReference type="Proteomes" id="UP000075243">
    <property type="component" value="Chromosome 11"/>
</dbReference>
<keyword evidence="4" id="KW-1185">Reference proteome</keyword>
<dbReference type="Gramene" id="C.cajan_02332.t">
    <property type="protein sequence ID" value="C.cajan_02332.t.cds1"/>
    <property type="gene ID" value="C.cajan_02332"/>
</dbReference>
<evidence type="ECO:0000313" key="4">
    <source>
        <dbReference type="Proteomes" id="UP000075243"/>
    </source>
</evidence>
<dbReference type="AlphaFoldDB" id="A0A151SMW0"/>
<feature type="region of interest" description="Disordered" evidence="1">
    <location>
        <begin position="1"/>
        <end position="27"/>
    </location>
</feature>
<evidence type="ECO:0000313" key="3">
    <source>
        <dbReference type="EMBL" id="KYP56157.1"/>
    </source>
</evidence>
<feature type="compositionally biased region" description="Basic and acidic residues" evidence="1">
    <location>
        <begin position="1"/>
        <end position="12"/>
    </location>
</feature>
<dbReference type="OMA" id="TRFRYKR"/>
<organism evidence="3 4">
    <name type="scientific">Cajanus cajan</name>
    <name type="common">Pigeon pea</name>
    <name type="synonym">Cajanus indicus</name>
    <dbReference type="NCBI Taxonomy" id="3821"/>
    <lineage>
        <taxon>Eukaryota</taxon>
        <taxon>Viridiplantae</taxon>
        <taxon>Streptophyta</taxon>
        <taxon>Embryophyta</taxon>
        <taxon>Tracheophyta</taxon>
        <taxon>Spermatophyta</taxon>
        <taxon>Magnoliopsida</taxon>
        <taxon>eudicotyledons</taxon>
        <taxon>Gunneridae</taxon>
        <taxon>Pentapetalae</taxon>
        <taxon>rosids</taxon>
        <taxon>fabids</taxon>
        <taxon>Fabales</taxon>
        <taxon>Fabaceae</taxon>
        <taxon>Papilionoideae</taxon>
        <taxon>50 kb inversion clade</taxon>
        <taxon>NPAAA clade</taxon>
        <taxon>indigoferoid/millettioid clade</taxon>
        <taxon>Phaseoleae</taxon>
        <taxon>Cajanus</taxon>
    </lineage>
</organism>